<dbReference type="PANTHER" id="PTHR21240:SF28">
    <property type="entry name" value="ISO-OROTATE DECARBOXYLASE (EUROFUNG)"/>
    <property type="match status" value="1"/>
</dbReference>
<comment type="caution">
    <text evidence="3">The sequence shown here is derived from an EMBL/GenBank/DDBJ whole genome shotgun (WGS) entry which is preliminary data.</text>
</comment>
<evidence type="ECO:0000313" key="3">
    <source>
        <dbReference type="EMBL" id="MCA9726369.1"/>
    </source>
</evidence>
<dbReference type="SUPFAM" id="SSF51556">
    <property type="entry name" value="Metallo-dependent hydrolases"/>
    <property type="match status" value="1"/>
</dbReference>
<dbReference type="InterPro" id="IPR032465">
    <property type="entry name" value="ACMSD"/>
</dbReference>
<name>A0A956LVJ3_UNCEI</name>
<dbReference type="Proteomes" id="UP000697710">
    <property type="component" value="Unassembled WGS sequence"/>
</dbReference>
<dbReference type="GO" id="GO:0016787">
    <property type="term" value="F:hydrolase activity"/>
    <property type="evidence" value="ECO:0007669"/>
    <property type="project" value="InterPro"/>
</dbReference>
<evidence type="ECO:0000313" key="4">
    <source>
        <dbReference type="Proteomes" id="UP000697710"/>
    </source>
</evidence>
<dbReference type="Gene3D" id="3.20.20.140">
    <property type="entry name" value="Metal-dependent hydrolases"/>
    <property type="match status" value="1"/>
</dbReference>
<reference evidence="3" key="1">
    <citation type="submission" date="2020-04" db="EMBL/GenBank/DDBJ databases">
        <authorList>
            <person name="Zhang T."/>
        </authorList>
    </citation>
    <scope>NUCLEOTIDE SEQUENCE</scope>
    <source>
        <strain evidence="3">HKST-UBA01</strain>
    </source>
</reference>
<dbReference type="GO" id="GO:0016831">
    <property type="term" value="F:carboxy-lyase activity"/>
    <property type="evidence" value="ECO:0007669"/>
    <property type="project" value="InterPro"/>
</dbReference>
<dbReference type="GO" id="GO:0019748">
    <property type="term" value="P:secondary metabolic process"/>
    <property type="evidence" value="ECO:0007669"/>
    <property type="project" value="TreeGrafter"/>
</dbReference>
<dbReference type="AlphaFoldDB" id="A0A956LVJ3"/>
<dbReference type="EMBL" id="JAGQHR010000024">
    <property type="protein sequence ID" value="MCA9726369.1"/>
    <property type="molecule type" value="Genomic_DNA"/>
</dbReference>
<gene>
    <name evidence="3" type="ORF">KC729_01720</name>
</gene>
<evidence type="ECO:0000256" key="1">
    <source>
        <dbReference type="ARBA" id="ARBA00023239"/>
    </source>
</evidence>
<organism evidence="3 4">
    <name type="scientific">Eiseniibacteriota bacterium</name>
    <dbReference type="NCBI Taxonomy" id="2212470"/>
    <lineage>
        <taxon>Bacteria</taxon>
        <taxon>Candidatus Eiseniibacteriota</taxon>
    </lineage>
</organism>
<dbReference type="Pfam" id="PF04909">
    <property type="entry name" value="Amidohydro_2"/>
    <property type="match status" value="1"/>
</dbReference>
<accession>A0A956LVJ3</accession>
<sequence>MNQSSLADGHIHFFARRFFRAVLEEAGAGDGVDAALTRMSEDMGFDLPDSFAEEHARRWLDELDRHSVGRAVFFASLPQEIPDVLTLVGMAPDRIAAYSALRPNRPDQEPWLDELLNRGVRGFLLFPAAHHYEVDDRRFDPLWNRIEAGAGILLVHCGILKFPLQEKLGQRADYDLRLGNPLAILPLARRFPGIRYVIPHFGAGFFREALMVASQCDNVYLDTSSSNVWRRVLPENPSLAEVFARALDVVGSERILFGTDSSTFPRGWRRDVHAEQVAALEEIGAGEAEKAAIFHDNLVRLLDLNAKGPDR</sequence>
<protein>
    <submittedName>
        <fullName evidence="3">Amidohydrolase</fullName>
    </submittedName>
</protein>
<reference evidence="3" key="2">
    <citation type="journal article" date="2021" name="Microbiome">
        <title>Successional dynamics and alternative stable states in a saline activated sludge microbial community over 9 years.</title>
        <authorList>
            <person name="Wang Y."/>
            <person name="Ye J."/>
            <person name="Ju F."/>
            <person name="Liu L."/>
            <person name="Boyd J.A."/>
            <person name="Deng Y."/>
            <person name="Parks D.H."/>
            <person name="Jiang X."/>
            <person name="Yin X."/>
            <person name="Woodcroft B.J."/>
            <person name="Tyson G.W."/>
            <person name="Hugenholtz P."/>
            <person name="Polz M.F."/>
            <person name="Zhang T."/>
        </authorList>
    </citation>
    <scope>NUCLEOTIDE SEQUENCE</scope>
    <source>
        <strain evidence="3">HKST-UBA01</strain>
    </source>
</reference>
<keyword evidence="1" id="KW-0456">Lyase</keyword>
<dbReference type="InterPro" id="IPR032466">
    <property type="entry name" value="Metal_Hydrolase"/>
</dbReference>
<dbReference type="PANTHER" id="PTHR21240">
    <property type="entry name" value="2-AMINO-3-CARBOXYLMUCONATE-6-SEMIALDEHYDE DECARBOXYLASE"/>
    <property type="match status" value="1"/>
</dbReference>
<dbReference type="GO" id="GO:0005737">
    <property type="term" value="C:cytoplasm"/>
    <property type="evidence" value="ECO:0007669"/>
    <property type="project" value="TreeGrafter"/>
</dbReference>
<proteinExistence type="predicted"/>
<feature type="domain" description="Amidohydrolase-related" evidence="2">
    <location>
        <begin position="8"/>
        <end position="304"/>
    </location>
</feature>
<dbReference type="InterPro" id="IPR006680">
    <property type="entry name" value="Amidohydro-rel"/>
</dbReference>
<evidence type="ECO:0000259" key="2">
    <source>
        <dbReference type="Pfam" id="PF04909"/>
    </source>
</evidence>